<gene>
    <name evidence="1" type="ORF">ACDH57_26830</name>
</gene>
<comment type="caution">
    <text evidence="1">The sequence shown here is derived from an EMBL/GenBank/DDBJ whole genome shotgun (WGS) entry which is preliminary data.</text>
</comment>
<evidence type="ECO:0000313" key="2">
    <source>
        <dbReference type="Proteomes" id="UP001569511"/>
    </source>
</evidence>
<organism evidence="1 2">
    <name type="scientific">Pseudomonas ficuserectae</name>
    <dbReference type="NCBI Taxonomy" id="53410"/>
    <lineage>
        <taxon>Bacteria</taxon>
        <taxon>Pseudomonadati</taxon>
        <taxon>Pseudomonadota</taxon>
        <taxon>Gammaproteobacteria</taxon>
        <taxon>Pseudomonadales</taxon>
        <taxon>Pseudomonadaceae</taxon>
        <taxon>Pseudomonas</taxon>
    </lineage>
</organism>
<reference evidence="1 2" key="1">
    <citation type="submission" date="2024-06" db="EMBL/GenBank/DDBJ databases">
        <title>Genome sequences for Pseudomonas syringae strains with characterized LPS.</title>
        <authorList>
            <person name="Baltrus D.A."/>
            <person name="Krings L."/>
        </authorList>
    </citation>
    <scope>NUCLEOTIDE SEQUENCE [LARGE SCALE GENOMIC DNA]</scope>
    <source>
        <strain evidence="1 2">NCPPB79</strain>
    </source>
</reference>
<evidence type="ECO:0000313" key="1">
    <source>
        <dbReference type="EMBL" id="MFA0978981.1"/>
    </source>
</evidence>
<dbReference type="EMBL" id="JBGMSW010000068">
    <property type="protein sequence ID" value="MFA0978981.1"/>
    <property type="molecule type" value="Genomic_DNA"/>
</dbReference>
<name>A0ABV4Q450_9PSED</name>
<dbReference type="Proteomes" id="UP001569511">
    <property type="component" value="Unassembled WGS sequence"/>
</dbReference>
<protein>
    <submittedName>
        <fullName evidence="1">Uncharacterized protein</fullName>
    </submittedName>
</protein>
<accession>A0ABV4Q450</accession>
<sequence>SCEMDKLIVQIVGKDHSEQQQVLLVGSDGNRIYQAKSERLVNELFSSTLKVWDHIEGTHLHLQIATLEGAPIRLPLLSGTKVTPRQADAQFNQIVPVLPFVALPGSKTVDDMGTPVLARAG</sequence>
<keyword evidence="2" id="KW-1185">Reference proteome</keyword>
<feature type="non-terminal residue" evidence="1">
    <location>
        <position position="121"/>
    </location>
</feature>
<proteinExistence type="predicted"/>
<feature type="non-terminal residue" evidence="1">
    <location>
        <position position="1"/>
    </location>
</feature>